<dbReference type="GO" id="GO:0008171">
    <property type="term" value="F:O-methyltransferase activity"/>
    <property type="evidence" value="ECO:0007669"/>
    <property type="project" value="InterPro"/>
</dbReference>
<dbReference type="InterPro" id="IPR012967">
    <property type="entry name" value="COMT_dimerisation"/>
</dbReference>
<organism evidence="7 8">
    <name type="scientific">Streptomyces roseirectus</name>
    <dbReference type="NCBI Taxonomy" id="2768066"/>
    <lineage>
        <taxon>Bacteria</taxon>
        <taxon>Bacillati</taxon>
        <taxon>Actinomycetota</taxon>
        <taxon>Actinomycetes</taxon>
        <taxon>Kitasatosporales</taxon>
        <taxon>Streptomycetaceae</taxon>
        <taxon>Streptomyces</taxon>
    </lineage>
</organism>
<dbReference type="PANTHER" id="PTHR43712">
    <property type="entry name" value="PUTATIVE (AFU_ORTHOLOGUE AFUA_4G14580)-RELATED"/>
    <property type="match status" value="1"/>
</dbReference>
<dbReference type="RefSeq" id="WP_187751754.1">
    <property type="nucleotide sequence ID" value="NZ_CP060828.1"/>
</dbReference>
<dbReference type="Gene3D" id="3.40.50.150">
    <property type="entry name" value="Vaccinia Virus protein VP39"/>
    <property type="match status" value="1"/>
</dbReference>
<proteinExistence type="predicted"/>
<dbReference type="InterPro" id="IPR029063">
    <property type="entry name" value="SAM-dependent_MTases_sf"/>
</dbReference>
<gene>
    <name evidence="7" type="ORF">IAG44_38885</name>
</gene>
<evidence type="ECO:0000259" key="5">
    <source>
        <dbReference type="Pfam" id="PF00891"/>
    </source>
</evidence>
<reference evidence="7 8" key="1">
    <citation type="submission" date="2020-08" db="EMBL/GenBank/DDBJ databases">
        <title>A novel species.</title>
        <authorList>
            <person name="Gao J."/>
        </authorList>
    </citation>
    <scope>NUCLEOTIDE SEQUENCE [LARGE SCALE GENOMIC DNA]</scope>
    <source>
        <strain evidence="7 8">CRXT-G-22</strain>
    </source>
</reference>
<dbReference type="EMBL" id="CP060828">
    <property type="protein sequence ID" value="QNP74830.1"/>
    <property type="molecule type" value="Genomic_DNA"/>
</dbReference>
<dbReference type="AlphaFoldDB" id="A0A7H0IPW4"/>
<dbReference type="PANTHER" id="PTHR43712:SF2">
    <property type="entry name" value="O-METHYLTRANSFERASE CICE"/>
    <property type="match status" value="1"/>
</dbReference>
<protein>
    <submittedName>
        <fullName evidence="7">Methyltransferase</fullName>
    </submittedName>
</protein>
<feature type="domain" description="O-methyltransferase C-terminal" evidence="5">
    <location>
        <begin position="113"/>
        <end position="322"/>
    </location>
</feature>
<evidence type="ECO:0000313" key="7">
    <source>
        <dbReference type="EMBL" id="QNP74830.1"/>
    </source>
</evidence>
<keyword evidence="3" id="KW-0949">S-adenosyl-L-methionine</keyword>
<evidence type="ECO:0000256" key="2">
    <source>
        <dbReference type="ARBA" id="ARBA00022679"/>
    </source>
</evidence>
<evidence type="ECO:0000256" key="4">
    <source>
        <dbReference type="PIRSR" id="PIRSR005739-1"/>
    </source>
</evidence>
<name>A0A7H0IPW4_9ACTN</name>
<dbReference type="SUPFAM" id="SSF53335">
    <property type="entry name" value="S-adenosyl-L-methionine-dependent methyltransferases"/>
    <property type="match status" value="1"/>
</dbReference>
<sequence length="341" mass="36976">MGDTTGLDAPALIRLGMGFWASKVLFSAVELGVSTDLAARGPAPAGELASRLGLHGRGSLDFLDALVALGVLAREDGVYDNTPIAALHLDRARPDSYLGHFFEFAGTEWYPAWQTLTDALRTGKPQNNGKDSTTDPFEAIYDDPDRVRRFQQMQSSMSLGPTLALAERFPWARHTTVADIGCSEGAFLIRLLGRHPHLTAVGFDLPQVGPRFTDAVGAAGLTDRIAFTEGDFFTDPLPRADVLSFGHVLHDWDVPTRRMLLRKAHEALPTGGTVILREALIDDDRSGDPLPLLVSLHMLIETPGGSDYTGADGRRWLADAGFHDLRVEHLAGSVSMITGRK</sequence>
<keyword evidence="8" id="KW-1185">Reference proteome</keyword>
<dbReference type="PIRSF" id="PIRSF005739">
    <property type="entry name" value="O-mtase"/>
    <property type="match status" value="1"/>
</dbReference>
<dbReference type="InterPro" id="IPR016461">
    <property type="entry name" value="COMT-like"/>
</dbReference>
<dbReference type="Proteomes" id="UP000516052">
    <property type="component" value="Chromosome"/>
</dbReference>
<dbReference type="KEGG" id="sroi:IAG44_38885"/>
<evidence type="ECO:0000313" key="8">
    <source>
        <dbReference type="Proteomes" id="UP000516052"/>
    </source>
</evidence>
<dbReference type="GO" id="GO:0032259">
    <property type="term" value="P:methylation"/>
    <property type="evidence" value="ECO:0007669"/>
    <property type="project" value="UniProtKB-KW"/>
</dbReference>
<dbReference type="InterPro" id="IPR036388">
    <property type="entry name" value="WH-like_DNA-bd_sf"/>
</dbReference>
<dbReference type="Pfam" id="PF00891">
    <property type="entry name" value="Methyltransf_2"/>
    <property type="match status" value="1"/>
</dbReference>
<keyword evidence="2 7" id="KW-0808">Transferase</keyword>
<feature type="domain" description="O-methyltransferase dimerisation" evidence="6">
    <location>
        <begin position="17"/>
        <end position="89"/>
    </location>
</feature>
<dbReference type="CDD" id="cd02440">
    <property type="entry name" value="AdoMet_MTases"/>
    <property type="match status" value="1"/>
</dbReference>
<dbReference type="InterPro" id="IPR036390">
    <property type="entry name" value="WH_DNA-bd_sf"/>
</dbReference>
<dbReference type="Pfam" id="PF08100">
    <property type="entry name" value="Dimerisation"/>
    <property type="match status" value="1"/>
</dbReference>
<dbReference type="SUPFAM" id="SSF46785">
    <property type="entry name" value="Winged helix' DNA-binding domain"/>
    <property type="match status" value="1"/>
</dbReference>
<feature type="active site" description="Proton acceptor" evidence="4">
    <location>
        <position position="250"/>
    </location>
</feature>
<evidence type="ECO:0000259" key="6">
    <source>
        <dbReference type="Pfam" id="PF08100"/>
    </source>
</evidence>
<dbReference type="GO" id="GO:0046983">
    <property type="term" value="F:protein dimerization activity"/>
    <property type="evidence" value="ECO:0007669"/>
    <property type="project" value="InterPro"/>
</dbReference>
<evidence type="ECO:0000256" key="3">
    <source>
        <dbReference type="ARBA" id="ARBA00022691"/>
    </source>
</evidence>
<dbReference type="Gene3D" id="1.10.10.10">
    <property type="entry name" value="Winged helix-like DNA-binding domain superfamily/Winged helix DNA-binding domain"/>
    <property type="match status" value="1"/>
</dbReference>
<dbReference type="InterPro" id="IPR001077">
    <property type="entry name" value="COMT_C"/>
</dbReference>
<keyword evidence="1 7" id="KW-0489">Methyltransferase</keyword>
<dbReference type="PROSITE" id="PS51683">
    <property type="entry name" value="SAM_OMT_II"/>
    <property type="match status" value="1"/>
</dbReference>
<accession>A0A7H0IPW4</accession>
<evidence type="ECO:0000256" key="1">
    <source>
        <dbReference type="ARBA" id="ARBA00022603"/>
    </source>
</evidence>